<evidence type="ECO:0000259" key="7">
    <source>
        <dbReference type="Pfam" id="PF04893"/>
    </source>
</evidence>
<feature type="transmembrane region" description="Helical" evidence="6">
    <location>
        <begin position="225"/>
        <end position="247"/>
    </location>
</feature>
<evidence type="ECO:0000256" key="2">
    <source>
        <dbReference type="ARBA" id="ARBA00010596"/>
    </source>
</evidence>
<gene>
    <name evidence="8" type="primary">YIP1</name>
    <name evidence="8" type="ORF">FIM1_1898</name>
</gene>
<keyword evidence="5 6" id="KW-0472">Membrane</keyword>
<keyword evidence="9" id="KW-1185">Reference proteome</keyword>
<evidence type="ECO:0000313" key="9">
    <source>
        <dbReference type="Proteomes" id="UP000422736"/>
    </source>
</evidence>
<accession>A0ABX6ESC5</accession>
<name>A0ABX6ESC5_KLUMA</name>
<feature type="transmembrane region" description="Helical" evidence="6">
    <location>
        <begin position="199"/>
        <end position="219"/>
    </location>
</feature>
<organism evidence="8 9">
    <name type="scientific">Kluyveromyces marxianus</name>
    <name type="common">Yeast</name>
    <name type="synonym">Candida kefyr</name>
    <dbReference type="NCBI Taxonomy" id="4911"/>
    <lineage>
        <taxon>Eukaryota</taxon>
        <taxon>Fungi</taxon>
        <taxon>Dikarya</taxon>
        <taxon>Ascomycota</taxon>
        <taxon>Saccharomycotina</taxon>
        <taxon>Saccharomycetes</taxon>
        <taxon>Saccharomycetales</taxon>
        <taxon>Saccharomycetaceae</taxon>
        <taxon>Kluyveromyces</taxon>
    </lineage>
</organism>
<feature type="transmembrane region" description="Helical" evidence="6">
    <location>
        <begin position="123"/>
        <end position="141"/>
    </location>
</feature>
<dbReference type="InterPro" id="IPR006977">
    <property type="entry name" value="Yip1_dom"/>
</dbReference>
<dbReference type="EMBL" id="CP015056">
    <property type="protein sequence ID" value="QGN15210.1"/>
    <property type="molecule type" value="Genomic_DNA"/>
</dbReference>
<dbReference type="Pfam" id="PF04893">
    <property type="entry name" value="Yip1"/>
    <property type="match status" value="1"/>
</dbReference>
<evidence type="ECO:0000256" key="4">
    <source>
        <dbReference type="ARBA" id="ARBA00022989"/>
    </source>
</evidence>
<feature type="transmembrane region" description="Helical" evidence="6">
    <location>
        <begin position="147"/>
        <end position="166"/>
    </location>
</feature>
<keyword evidence="3 6" id="KW-0812">Transmembrane</keyword>
<comment type="subcellular location">
    <subcellularLocation>
        <location evidence="6">Golgi apparatus membrane</location>
        <topology evidence="6">Multi-pass membrane protein</topology>
    </subcellularLocation>
    <subcellularLocation>
        <location evidence="1">Membrane</location>
        <topology evidence="1">Multi-pass membrane protein</topology>
    </subcellularLocation>
</comment>
<dbReference type="PANTHER" id="PTHR21236">
    <property type="entry name" value="GOLGI MEMBRANE PROTEIN YIP1"/>
    <property type="match status" value="1"/>
</dbReference>
<evidence type="ECO:0000313" key="8">
    <source>
        <dbReference type="EMBL" id="QGN15210.1"/>
    </source>
</evidence>
<evidence type="ECO:0000256" key="1">
    <source>
        <dbReference type="ARBA" id="ARBA00004141"/>
    </source>
</evidence>
<feature type="domain" description="Yip1" evidence="7">
    <location>
        <begin position="115"/>
        <end position="270"/>
    </location>
</feature>
<proteinExistence type="inferred from homology"/>
<protein>
    <recommendedName>
        <fullName evidence="6">Protein YIP</fullName>
    </recommendedName>
</protein>
<comment type="similarity">
    <text evidence="2 6">Belongs to the YIP1 family.</text>
</comment>
<reference evidence="8 9" key="1">
    <citation type="submission" date="2016-03" db="EMBL/GenBank/DDBJ databases">
        <title>How can Kluyveromyces marxianus grow so fast - potential evolutionary course in Saccharomyces Complex revealed by comparative genomics.</title>
        <authorList>
            <person name="Mo W."/>
            <person name="Lu W."/>
            <person name="Yang X."/>
            <person name="Qi J."/>
            <person name="Lv H."/>
        </authorList>
    </citation>
    <scope>NUCLEOTIDE SEQUENCE [LARGE SCALE GENOMIC DNA]</scope>
    <source>
        <strain evidence="8 9">FIM1</strain>
    </source>
</reference>
<sequence>MAYYQPSVPAVNPNNNANGNNGFFQPSQQYSFPQGSMAFGNDAQGSGMDFSGGKSNGTPANFSNEQLKPGLFNALSTSGYSYEPTLLEELGINFDHIIAKTKFVLVPFSYQGLSREIQDDSDLAGPIIFWLLFGILLLTAGKVHFGYIYGVALFGSISLHTLLKYMSDGAHQNQQQLQSQPGSSPNVTSSISYLRSASILGYAFLPLCFLALIGIFVGLNNTFGYIMGILTVMWSTWSSSGLFTVSLDLHNVRILIAYPLLIFYSVFALMAIFV</sequence>
<keyword evidence="4 6" id="KW-1133">Transmembrane helix</keyword>
<evidence type="ECO:0000256" key="5">
    <source>
        <dbReference type="ARBA" id="ARBA00023136"/>
    </source>
</evidence>
<reference evidence="8 9" key="2">
    <citation type="submission" date="2019-11" db="EMBL/GenBank/DDBJ databases">
        <authorList>
            <person name="Lu H."/>
        </authorList>
    </citation>
    <scope>NUCLEOTIDE SEQUENCE [LARGE SCALE GENOMIC DNA]</scope>
    <source>
        <strain evidence="8 9">FIM1</strain>
    </source>
</reference>
<dbReference type="Proteomes" id="UP000422736">
    <property type="component" value="Chromosome 3"/>
</dbReference>
<evidence type="ECO:0000256" key="3">
    <source>
        <dbReference type="ARBA" id="ARBA00022692"/>
    </source>
</evidence>
<dbReference type="InterPro" id="IPR045231">
    <property type="entry name" value="Yip1/4-like"/>
</dbReference>
<feature type="transmembrane region" description="Helical" evidence="6">
    <location>
        <begin position="254"/>
        <end position="273"/>
    </location>
</feature>
<evidence type="ECO:0000256" key="6">
    <source>
        <dbReference type="RuleBase" id="RU361264"/>
    </source>
</evidence>
<dbReference type="PANTHER" id="PTHR21236:SF2">
    <property type="entry name" value="PROTEIN YIPF"/>
    <property type="match status" value="1"/>
</dbReference>